<keyword evidence="2" id="KW-1185">Reference proteome</keyword>
<dbReference type="RefSeq" id="WP_203165208.1">
    <property type="nucleotide sequence ID" value="NZ_JAEVLS010000001.1"/>
</dbReference>
<dbReference type="EMBL" id="JAEVLS010000001">
    <property type="protein sequence ID" value="MBM0103222.1"/>
    <property type="molecule type" value="Genomic_DNA"/>
</dbReference>
<reference evidence="1 2" key="1">
    <citation type="journal article" date="2021" name="Int. J. Syst. Evol. Microbiol.">
        <title>Steroidobacter gossypii sp. nov., isolated from soil of cotton cropping field.</title>
        <authorList>
            <person name="Huang R."/>
            <person name="Yang S."/>
            <person name="Zhen C."/>
            <person name="Liu W."/>
        </authorList>
    </citation>
    <scope>NUCLEOTIDE SEQUENCE [LARGE SCALE GENOMIC DNA]</scope>
    <source>
        <strain evidence="1 2">S1-65</strain>
    </source>
</reference>
<gene>
    <name evidence="1" type="ORF">JM946_00615</name>
</gene>
<evidence type="ECO:0000313" key="2">
    <source>
        <dbReference type="Proteomes" id="UP000661077"/>
    </source>
</evidence>
<protein>
    <submittedName>
        <fullName evidence="1">Uncharacterized protein</fullName>
    </submittedName>
</protein>
<proteinExistence type="predicted"/>
<accession>A0ABS1WQJ6</accession>
<sequence>MMKIDAAIQKQVDDQLLEQGAFTVLELLLATGRLAYSDYESWRRQEIEFLDGVLMGSPEKIRAQIEQSVNYARSIGLVEQPQEFTAWHSDAPASNKPLRISAQADLHRLIAGRFIPAQQAPQMDLFFDNPVAALTNGIARALAEANVADAQRQVDRLYEIAPTHSDLAGYDRLIATLSRLDQPIEDPREALKFLLDTAPTAKRLLGSQYRELLTPLWRQLADALADQPFSADEPQLHRSFALSQAQDWAGVSACVLEDRQWWRQPALCLLLAQSGAFQHRRVESLTGWFALCWHAPATAAEALSKPQQPDAGVGKAWQEFLAAEDDLADDSDDRGLAPQDFPAWMLLHEPGLARQMSIDLARTETPGEEHYRCVHRWLEARRTQKKEDELAQRKILQAGHPLLFRYLKSVVG</sequence>
<name>A0ABS1WQJ6_9GAMM</name>
<comment type="caution">
    <text evidence="1">The sequence shown here is derived from an EMBL/GenBank/DDBJ whole genome shotgun (WGS) entry which is preliminary data.</text>
</comment>
<organism evidence="1 2">
    <name type="scientific">Steroidobacter gossypii</name>
    <dbReference type="NCBI Taxonomy" id="2805490"/>
    <lineage>
        <taxon>Bacteria</taxon>
        <taxon>Pseudomonadati</taxon>
        <taxon>Pseudomonadota</taxon>
        <taxon>Gammaproteobacteria</taxon>
        <taxon>Steroidobacterales</taxon>
        <taxon>Steroidobacteraceae</taxon>
        <taxon>Steroidobacter</taxon>
    </lineage>
</organism>
<dbReference type="Proteomes" id="UP000661077">
    <property type="component" value="Unassembled WGS sequence"/>
</dbReference>
<evidence type="ECO:0000313" key="1">
    <source>
        <dbReference type="EMBL" id="MBM0103222.1"/>
    </source>
</evidence>